<evidence type="ECO:0000256" key="7">
    <source>
        <dbReference type="SAM" id="MobiDB-lite"/>
    </source>
</evidence>
<keyword evidence="3" id="KW-0812">Transmembrane</keyword>
<evidence type="ECO:0000256" key="5">
    <source>
        <dbReference type="ARBA" id="ARBA00022989"/>
    </source>
</evidence>
<sequence>MDANLDTRTLNALGAPYNETFSVSPDIPGHPHTIRHALTPMYTYDALGGANGTYSWMLLGDDDTVWSLPAVLRLINGRGLNAEEPHMLSDFQYHCVREHFECTAPVAVDPRCKPCPAGVAYCPCRLPAGCTRRGWNYRECPYKLRASPYGGAGLIFSIGMLRLLARDPHFYLPLALDTVVPEAASGDVALAEGARLLGYGFTHLLPADEAARVAAGSPRQNITRRFFGPHCLFNDGRHPDEHLRVLQEWATRDPAAFRTMVSVHVRVRIVSTRYHNLMRDVLPAYRGIVELLVNMEGEGAAGSSRGGGGGKTAAGSAGRLRG</sequence>
<dbReference type="InParanoid" id="A0A2K3E3G1"/>
<dbReference type="OrthoDB" id="421979at2759"/>
<dbReference type="Proteomes" id="UP000006906">
    <property type="component" value="Chromosome 2"/>
</dbReference>
<evidence type="ECO:0000256" key="3">
    <source>
        <dbReference type="ARBA" id="ARBA00022692"/>
    </source>
</evidence>
<comment type="similarity">
    <text evidence="2">Belongs to the glycosyltransferase 31 family. Beta3-Gal-T subfamily.</text>
</comment>
<dbReference type="PANTHER" id="PTHR23033">
    <property type="entry name" value="BETA1,3-GALACTOSYLTRANSFERASE"/>
    <property type="match status" value="1"/>
</dbReference>
<dbReference type="KEGG" id="cre:CHLRE_02g117781v5"/>
<comment type="subcellular location">
    <subcellularLocation>
        <location evidence="1">Membrane</location>
        <topology evidence="1">Single-pass type II membrane protein</topology>
    </subcellularLocation>
</comment>
<dbReference type="RefSeq" id="XP_042927637.1">
    <property type="nucleotide sequence ID" value="XM_043060003.1"/>
</dbReference>
<evidence type="ECO:0000256" key="4">
    <source>
        <dbReference type="ARBA" id="ARBA00022968"/>
    </source>
</evidence>
<proteinExistence type="inferred from homology"/>
<keyword evidence="4" id="KW-0735">Signal-anchor</keyword>
<reference evidence="8 9" key="1">
    <citation type="journal article" date="2007" name="Science">
        <title>The Chlamydomonas genome reveals the evolution of key animal and plant functions.</title>
        <authorList>
            <person name="Merchant S.S."/>
            <person name="Prochnik S.E."/>
            <person name="Vallon O."/>
            <person name="Harris E.H."/>
            <person name="Karpowicz S.J."/>
            <person name="Witman G.B."/>
            <person name="Terry A."/>
            <person name="Salamov A."/>
            <person name="Fritz-Laylin L.K."/>
            <person name="Marechal-Drouard L."/>
            <person name="Marshall W.F."/>
            <person name="Qu L.H."/>
            <person name="Nelson D.R."/>
            <person name="Sanderfoot A.A."/>
            <person name="Spalding M.H."/>
            <person name="Kapitonov V.V."/>
            <person name="Ren Q."/>
            <person name="Ferris P."/>
            <person name="Lindquist E."/>
            <person name="Shapiro H."/>
            <person name="Lucas S.M."/>
            <person name="Grimwood J."/>
            <person name="Schmutz J."/>
            <person name="Cardol P."/>
            <person name="Cerutti H."/>
            <person name="Chanfreau G."/>
            <person name="Chen C.L."/>
            <person name="Cognat V."/>
            <person name="Croft M.T."/>
            <person name="Dent R."/>
            <person name="Dutcher S."/>
            <person name="Fernandez E."/>
            <person name="Fukuzawa H."/>
            <person name="Gonzalez-Ballester D."/>
            <person name="Gonzalez-Halphen D."/>
            <person name="Hallmann A."/>
            <person name="Hanikenne M."/>
            <person name="Hippler M."/>
            <person name="Inwood W."/>
            <person name="Jabbari K."/>
            <person name="Kalanon M."/>
            <person name="Kuras R."/>
            <person name="Lefebvre P.A."/>
            <person name="Lemaire S.D."/>
            <person name="Lobanov A.V."/>
            <person name="Lohr M."/>
            <person name="Manuell A."/>
            <person name="Meier I."/>
            <person name="Mets L."/>
            <person name="Mittag M."/>
            <person name="Mittelmeier T."/>
            <person name="Moroney J.V."/>
            <person name="Moseley J."/>
            <person name="Napoli C."/>
            <person name="Nedelcu A.M."/>
            <person name="Niyogi K."/>
            <person name="Novoselov S.V."/>
            <person name="Paulsen I.T."/>
            <person name="Pazour G."/>
            <person name="Purton S."/>
            <person name="Ral J.P."/>
            <person name="Riano-Pachon D.M."/>
            <person name="Riekhof W."/>
            <person name="Rymarquis L."/>
            <person name="Schroda M."/>
            <person name="Stern D."/>
            <person name="Umen J."/>
            <person name="Willows R."/>
            <person name="Wilson N."/>
            <person name="Zimmer S.L."/>
            <person name="Allmer J."/>
            <person name="Balk J."/>
            <person name="Bisova K."/>
            <person name="Chen C.J."/>
            <person name="Elias M."/>
            <person name="Gendler K."/>
            <person name="Hauser C."/>
            <person name="Lamb M.R."/>
            <person name="Ledford H."/>
            <person name="Long J.C."/>
            <person name="Minagawa J."/>
            <person name="Page M.D."/>
            <person name="Pan J."/>
            <person name="Pootakham W."/>
            <person name="Roje S."/>
            <person name="Rose A."/>
            <person name="Stahlberg E."/>
            <person name="Terauchi A.M."/>
            <person name="Yang P."/>
            <person name="Ball S."/>
            <person name="Bowler C."/>
            <person name="Dieckmann C.L."/>
            <person name="Gladyshev V.N."/>
            <person name="Green P."/>
            <person name="Jorgensen R."/>
            <person name="Mayfield S."/>
            <person name="Mueller-Roeber B."/>
            <person name="Rajamani S."/>
            <person name="Sayre R.T."/>
            <person name="Brokstein P."/>
            <person name="Dubchak I."/>
            <person name="Goodstein D."/>
            <person name="Hornick L."/>
            <person name="Huang Y.W."/>
            <person name="Jhaveri J."/>
            <person name="Luo Y."/>
            <person name="Martinez D."/>
            <person name="Ngau W.C."/>
            <person name="Otillar B."/>
            <person name="Poliakov A."/>
            <person name="Porter A."/>
            <person name="Szajkowski L."/>
            <person name="Werner G."/>
            <person name="Zhou K."/>
            <person name="Grigoriev I.V."/>
            <person name="Rokhsar D.S."/>
            <person name="Grossman A.R."/>
        </authorList>
    </citation>
    <scope>NUCLEOTIDE SEQUENCE [LARGE SCALE GENOMIC DNA]</scope>
    <source>
        <strain evidence="9">CC-503</strain>
    </source>
</reference>
<evidence type="ECO:0000256" key="2">
    <source>
        <dbReference type="ARBA" id="ARBA00006462"/>
    </source>
</evidence>
<dbReference type="AlphaFoldDB" id="A0A2K3E3G1"/>
<evidence type="ECO:0008006" key="10">
    <source>
        <dbReference type="Google" id="ProtNLM"/>
    </source>
</evidence>
<keyword evidence="6" id="KW-0472">Membrane</keyword>
<dbReference type="PANTHER" id="PTHR23033:SF50">
    <property type="entry name" value="HEXOSYLTRANSFERASE"/>
    <property type="match status" value="1"/>
</dbReference>
<dbReference type="GeneID" id="66052503"/>
<keyword evidence="9" id="KW-1185">Reference proteome</keyword>
<dbReference type="Gramene" id="PNW87319">
    <property type="protein sequence ID" value="PNW87319"/>
    <property type="gene ID" value="CHLRE_02g117781v5"/>
</dbReference>
<gene>
    <name evidence="8" type="ORF">CHLRE_02g117781v5</name>
</gene>
<dbReference type="InterPro" id="IPR026050">
    <property type="entry name" value="C1GALT1/C1GALT1_chp1"/>
</dbReference>
<accession>A0A2K3E3G1</accession>
<protein>
    <recommendedName>
        <fullName evidence="10">Hexosyltransferase</fullName>
    </recommendedName>
</protein>
<evidence type="ECO:0000256" key="6">
    <source>
        <dbReference type="ARBA" id="ARBA00023136"/>
    </source>
</evidence>
<name>A0A2K3E3G1_CHLRE</name>
<evidence type="ECO:0000313" key="8">
    <source>
        <dbReference type="EMBL" id="PNW87319.1"/>
    </source>
</evidence>
<evidence type="ECO:0000313" key="9">
    <source>
        <dbReference type="Proteomes" id="UP000006906"/>
    </source>
</evidence>
<feature type="compositionally biased region" description="Low complexity" evidence="7">
    <location>
        <begin position="313"/>
        <end position="322"/>
    </location>
</feature>
<dbReference type="EMBL" id="CM008963">
    <property type="protein sequence ID" value="PNW87319.1"/>
    <property type="molecule type" value="Genomic_DNA"/>
</dbReference>
<dbReference type="GO" id="GO:0016020">
    <property type="term" value="C:membrane"/>
    <property type="evidence" value="ECO:0007669"/>
    <property type="project" value="UniProtKB-SubCell"/>
</dbReference>
<feature type="region of interest" description="Disordered" evidence="7">
    <location>
        <begin position="299"/>
        <end position="322"/>
    </location>
</feature>
<evidence type="ECO:0000256" key="1">
    <source>
        <dbReference type="ARBA" id="ARBA00004606"/>
    </source>
</evidence>
<keyword evidence="5" id="KW-1133">Transmembrane helix</keyword>
<organism evidence="8 9">
    <name type="scientific">Chlamydomonas reinhardtii</name>
    <name type="common">Chlamydomonas smithii</name>
    <dbReference type="NCBI Taxonomy" id="3055"/>
    <lineage>
        <taxon>Eukaryota</taxon>
        <taxon>Viridiplantae</taxon>
        <taxon>Chlorophyta</taxon>
        <taxon>core chlorophytes</taxon>
        <taxon>Chlorophyceae</taxon>
        <taxon>CS clade</taxon>
        <taxon>Chlamydomonadales</taxon>
        <taxon>Chlamydomonadaceae</taxon>
        <taxon>Chlamydomonas</taxon>
    </lineage>
</organism>